<evidence type="ECO:0000259" key="3">
    <source>
        <dbReference type="PROSITE" id="PS51722"/>
    </source>
</evidence>
<dbReference type="NCBIfam" id="TIGR01394">
    <property type="entry name" value="TypA_BipA"/>
    <property type="match status" value="1"/>
</dbReference>
<dbReference type="SMART" id="SM00838">
    <property type="entry name" value="EFG_C"/>
    <property type="match status" value="1"/>
</dbReference>
<keyword evidence="1 2" id="KW-0342">GTP-binding</keyword>
<dbReference type="Gene3D" id="3.30.70.240">
    <property type="match status" value="1"/>
</dbReference>
<feature type="binding site" evidence="2">
    <location>
        <begin position="21"/>
        <end position="26"/>
    </location>
    <ligand>
        <name>GTP</name>
        <dbReference type="ChEBI" id="CHEBI:37565"/>
    </ligand>
</feature>
<dbReference type="CDD" id="cd03710">
    <property type="entry name" value="BipA_TypA_C"/>
    <property type="match status" value="1"/>
</dbReference>
<dbReference type="FunFam" id="3.30.70.240:FF:000002">
    <property type="entry name" value="GTP-binding protein TypA"/>
    <property type="match status" value="1"/>
</dbReference>
<dbReference type="PRINTS" id="PR00315">
    <property type="entry name" value="ELONGATNFCT"/>
</dbReference>
<dbReference type="GO" id="GO:0043022">
    <property type="term" value="F:ribosome binding"/>
    <property type="evidence" value="ECO:0007669"/>
    <property type="project" value="UniProtKB-UniRule"/>
</dbReference>
<keyword evidence="2" id="KW-0694">RNA-binding</keyword>
<accession>A0A1H2J8F6</accession>
<gene>
    <name evidence="2" type="primary">bipA</name>
    <name evidence="4" type="ORF">SAMN04487931_11145</name>
</gene>
<dbReference type="InterPro" id="IPR042116">
    <property type="entry name" value="TypA/BipA_C"/>
</dbReference>
<name>A0A1H2J8F6_9BACT</name>
<keyword evidence="2" id="KW-0690">Ribosome biogenesis</keyword>
<dbReference type="PANTHER" id="PTHR42908:SF8">
    <property type="entry name" value="TR-TYPE G DOMAIN-CONTAINING PROTEIN"/>
    <property type="match status" value="1"/>
</dbReference>
<dbReference type="GO" id="GO:0019843">
    <property type="term" value="F:rRNA binding"/>
    <property type="evidence" value="ECO:0007669"/>
    <property type="project" value="UniProtKB-KW"/>
</dbReference>
<comment type="catalytic activity">
    <reaction evidence="2">
        <text>GTP + H2O = GDP + phosphate + H(+)</text>
        <dbReference type="Rhea" id="RHEA:19669"/>
        <dbReference type="ChEBI" id="CHEBI:15377"/>
        <dbReference type="ChEBI" id="CHEBI:15378"/>
        <dbReference type="ChEBI" id="CHEBI:37565"/>
        <dbReference type="ChEBI" id="CHEBI:43474"/>
        <dbReference type="ChEBI" id="CHEBI:58189"/>
    </reaction>
</comment>
<evidence type="ECO:0000313" key="4">
    <source>
        <dbReference type="EMBL" id="SDU52743.1"/>
    </source>
</evidence>
<dbReference type="SUPFAM" id="SSF52540">
    <property type="entry name" value="P-loop containing nucleoside triphosphate hydrolases"/>
    <property type="match status" value="1"/>
</dbReference>
<sequence length="615" mass="69365">MKKNIQHNDKLRNIAIIAHVDHGKTTLVDAMFRQSGLFREGQQVDDRLMDSMDIERERGITISAKNCSVNWKGVKINIIDTPGHADFGGEVERALSMADSAILLVDASEGPLPQTRFVLKKTFEANLPVMVIINKIDRKDARPDEVLDMVYDLFIDLDATEKQLDFHYLYAIGRDGIVKKELDEDVDNLTVLFDLILEEMPAPSYDPQAPFQMLVSDLGYSDYLGRLAIGKIFNGSAKSNENLVCINENNKLLPLKVSKIQSYDGMALLPVEQAQVGDIIVLSGIEDVKIGDTICTKLEPVPLKRITVDEPTVSMQFSICTSPFAGREGKYVQSRKIRERLLKETLMNVAIEVEESKTDESFTVKGRGELQLAILIETMRREGFELCVGRPKVIYKYKDKKILEPIEHLFVDCGEDFLGVVTEKLSIRKGKMLNLVNNGKGRVRIEFSIPSRSLIGYRDEFMTDTRGTGIMNSYLSGYEEHRGEFPVRYTGSIVSDRQGKAVPYALFNLEPRGQLLIEPGTPVYEGMIVGEHNRHQDIDVNACKEKKLTNMRASGKDESVICSPIKAMTLEKALHFIRDDEMVEVTPLSIRIRKSVLNASQRQVLKAKQKKMEQE</sequence>
<dbReference type="SUPFAM" id="SSF54980">
    <property type="entry name" value="EF-G C-terminal domain-like"/>
    <property type="match status" value="2"/>
</dbReference>
<dbReference type="InterPro" id="IPR048876">
    <property type="entry name" value="BipA_C"/>
</dbReference>
<dbReference type="InterPro" id="IPR006298">
    <property type="entry name" value="BipA"/>
</dbReference>
<dbReference type="NCBIfam" id="TIGR00231">
    <property type="entry name" value="small_GTP"/>
    <property type="match status" value="1"/>
</dbReference>
<dbReference type="InterPro" id="IPR005225">
    <property type="entry name" value="Small_GTP-bd"/>
</dbReference>
<dbReference type="CDD" id="cd16263">
    <property type="entry name" value="BipA_III"/>
    <property type="match status" value="1"/>
</dbReference>
<evidence type="ECO:0000256" key="1">
    <source>
        <dbReference type="ARBA" id="ARBA00023134"/>
    </source>
</evidence>
<dbReference type="InterPro" id="IPR035651">
    <property type="entry name" value="BipA_V"/>
</dbReference>
<dbReference type="GO" id="GO:0003924">
    <property type="term" value="F:GTPase activity"/>
    <property type="evidence" value="ECO:0007669"/>
    <property type="project" value="UniProtKB-UniRule"/>
</dbReference>
<dbReference type="InterPro" id="IPR000640">
    <property type="entry name" value="EFG_V-like"/>
</dbReference>
<dbReference type="Gene3D" id="2.40.30.10">
    <property type="entry name" value="Translation factors"/>
    <property type="match status" value="1"/>
</dbReference>
<proteinExistence type="inferred from homology"/>
<dbReference type="InterPro" id="IPR047041">
    <property type="entry name" value="BipA_GTP-bd_dom"/>
</dbReference>
<keyword evidence="2" id="KW-0699">rRNA-binding</keyword>
<dbReference type="Pfam" id="PF00679">
    <property type="entry name" value="EFG_C"/>
    <property type="match status" value="1"/>
</dbReference>
<dbReference type="Proteomes" id="UP000199608">
    <property type="component" value="Unassembled WGS sequence"/>
</dbReference>
<dbReference type="GO" id="GO:0005829">
    <property type="term" value="C:cytosol"/>
    <property type="evidence" value="ECO:0007669"/>
    <property type="project" value="TreeGrafter"/>
</dbReference>
<feature type="domain" description="Tr-type G" evidence="3">
    <location>
        <begin position="9"/>
        <end position="204"/>
    </location>
</feature>
<organism evidence="4 5">
    <name type="scientific">Desulfobacula phenolica</name>
    <dbReference type="NCBI Taxonomy" id="90732"/>
    <lineage>
        <taxon>Bacteria</taxon>
        <taxon>Pseudomonadati</taxon>
        <taxon>Thermodesulfobacteriota</taxon>
        <taxon>Desulfobacteria</taxon>
        <taxon>Desulfobacterales</taxon>
        <taxon>Desulfobacteraceae</taxon>
        <taxon>Desulfobacula</taxon>
    </lineage>
</organism>
<dbReference type="InterPro" id="IPR004161">
    <property type="entry name" value="EFTu-like_2"/>
</dbReference>
<comment type="subcellular location">
    <subcellularLocation>
        <location evidence="2">Cytoplasm</location>
    </subcellularLocation>
    <text evidence="2">Binds to ribosomes.</text>
</comment>
<dbReference type="PROSITE" id="PS51722">
    <property type="entry name" value="G_TR_2"/>
    <property type="match status" value="1"/>
</dbReference>
<dbReference type="InterPro" id="IPR047042">
    <property type="entry name" value="BipA_II"/>
</dbReference>
<dbReference type="GO" id="GO:1990904">
    <property type="term" value="C:ribonucleoprotein complex"/>
    <property type="evidence" value="ECO:0007669"/>
    <property type="project" value="TreeGrafter"/>
</dbReference>
<reference evidence="5" key="1">
    <citation type="submission" date="2016-10" db="EMBL/GenBank/DDBJ databases">
        <authorList>
            <person name="Varghese N."/>
            <person name="Submissions S."/>
        </authorList>
    </citation>
    <scope>NUCLEOTIDE SEQUENCE [LARGE SCALE GENOMIC DNA]</scope>
    <source>
        <strain evidence="5">DSM 3384</strain>
    </source>
</reference>
<dbReference type="InterPro" id="IPR027417">
    <property type="entry name" value="P-loop_NTPase"/>
</dbReference>
<dbReference type="Gene3D" id="3.30.70.870">
    <property type="entry name" value="Elongation Factor G (Translational Gtpase), domain 3"/>
    <property type="match status" value="1"/>
</dbReference>
<dbReference type="GO" id="GO:0005525">
    <property type="term" value="F:GTP binding"/>
    <property type="evidence" value="ECO:0007669"/>
    <property type="project" value="UniProtKB-UniRule"/>
</dbReference>
<dbReference type="CDD" id="cd03691">
    <property type="entry name" value="BipA_TypA_II"/>
    <property type="match status" value="1"/>
</dbReference>
<dbReference type="Pfam" id="PF21018">
    <property type="entry name" value="BipA_C"/>
    <property type="match status" value="1"/>
</dbReference>
<feature type="binding site" evidence="2">
    <location>
        <begin position="134"/>
        <end position="137"/>
    </location>
    <ligand>
        <name>GTP</name>
        <dbReference type="ChEBI" id="CHEBI:37565"/>
    </ligand>
</feature>
<keyword evidence="2" id="KW-0547">Nucleotide-binding</keyword>
<dbReference type="GO" id="GO:0000027">
    <property type="term" value="P:ribosomal large subunit assembly"/>
    <property type="evidence" value="ECO:0007669"/>
    <property type="project" value="UniProtKB-UniRule"/>
</dbReference>
<dbReference type="InterPro" id="IPR031157">
    <property type="entry name" value="G_TR_CS"/>
</dbReference>
<dbReference type="FunFam" id="3.40.50.300:FF:000055">
    <property type="entry name" value="GTP-binding protein TypA"/>
    <property type="match status" value="1"/>
</dbReference>
<comment type="function">
    <text evidence="2">A 50S ribosomal subunit assembly protein with GTPase activity, required for 50S subunit assembly at low temperatures, may also play a role in translation. Binds GTP and analogs. Binds the 70S ribosome between the 30S and 50S subunits, in a similar position as ribosome-bound EF-G; it contacts a number of ribosomal proteins, both rRNAs and the A-site tRNA.</text>
</comment>
<dbReference type="InterPro" id="IPR009000">
    <property type="entry name" value="Transl_B-barrel_sf"/>
</dbReference>
<dbReference type="RefSeq" id="WP_092236698.1">
    <property type="nucleotide sequence ID" value="NZ_FNLL01000011.1"/>
</dbReference>
<evidence type="ECO:0000256" key="2">
    <source>
        <dbReference type="HAMAP-Rule" id="MF_00849"/>
    </source>
</evidence>
<keyword evidence="5" id="KW-1185">Reference proteome</keyword>
<dbReference type="InterPro" id="IPR000795">
    <property type="entry name" value="T_Tr_GTP-bd_dom"/>
</dbReference>
<keyword evidence="2" id="KW-0963">Cytoplasm</keyword>
<dbReference type="Gene3D" id="3.40.50.300">
    <property type="entry name" value="P-loop containing nucleotide triphosphate hydrolases"/>
    <property type="match status" value="1"/>
</dbReference>
<dbReference type="PANTHER" id="PTHR42908">
    <property type="entry name" value="TRANSLATION ELONGATION FACTOR-RELATED"/>
    <property type="match status" value="1"/>
</dbReference>
<dbReference type="FunFam" id="3.30.70.870:FF:000003">
    <property type="entry name" value="GTP-binding protein TypA"/>
    <property type="match status" value="1"/>
</dbReference>
<dbReference type="Pfam" id="PF00009">
    <property type="entry name" value="GTP_EFTU"/>
    <property type="match status" value="1"/>
</dbReference>
<keyword evidence="2" id="KW-0378">Hydrolase</keyword>
<keyword evidence="2" id="KW-0820">tRNA-binding</keyword>
<dbReference type="Pfam" id="PF03144">
    <property type="entry name" value="GTP_EFTU_D2"/>
    <property type="match status" value="1"/>
</dbReference>
<dbReference type="PROSITE" id="PS00301">
    <property type="entry name" value="G_TR_1"/>
    <property type="match status" value="1"/>
</dbReference>
<comment type="subunit">
    <text evidence="2">Monomer.</text>
</comment>
<dbReference type="EMBL" id="FNLL01000011">
    <property type="protein sequence ID" value="SDU52743.1"/>
    <property type="molecule type" value="Genomic_DNA"/>
</dbReference>
<comment type="similarity">
    <text evidence="2">Belongs to the TRAFAC class translation factor GTPase superfamily. Classic translation factor GTPase family. BipA subfamily.</text>
</comment>
<dbReference type="InterPro" id="IPR047043">
    <property type="entry name" value="BipA_III"/>
</dbReference>
<dbReference type="GO" id="GO:0000049">
    <property type="term" value="F:tRNA binding"/>
    <property type="evidence" value="ECO:0007669"/>
    <property type="project" value="UniProtKB-KW"/>
</dbReference>
<dbReference type="CDD" id="cd01891">
    <property type="entry name" value="TypA_BipA"/>
    <property type="match status" value="1"/>
</dbReference>
<evidence type="ECO:0000313" key="5">
    <source>
        <dbReference type="Proteomes" id="UP000199608"/>
    </source>
</evidence>
<dbReference type="Gene3D" id="2.40.50.250">
    <property type="entry name" value="bipa protein"/>
    <property type="match status" value="1"/>
</dbReference>
<dbReference type="FunFam" id="2.40.50.250:FF:000001">
    <property type="entry name" value="GTP-binding protein TypA"/>
    <property type="match status" value="1"/>
</dbReference>
<dbReference type="AlphaFoldDB" id="A0A1H2J8F6"/>
<dbReference type="SUPFAM" id="SSF50447">
    <property type="entry name" value="Translation proteins"/>
    <property type="match status" value="1"/>
</dbReference>
<dbReference type="InterPro" id="IPR035647">
    <property type="entry name" value="EFG_III/V"/>
</dbReference>
<protein>
    <recommendedName>
        <fullName evidence="2">Large ribosomal subunit assembly factor BipA</fullName>
        <ecNumber evidence="2">3.6.5.-</ecNumber>
    </recommendedName>
    <alternativeName>
        <fullName evidence="2">GTP-binding protein BipA</fullName>
    </alternativeName>
</protein>
<dbReference type="EC" id="3.6.5.-" evidence="2"/>
<dbReference type="HAMAP" id="MF_00849">
    <property type="entry name" value="BipA"/>
    <property type="match status" value="1"/>
</dbReference>